<keyword evidence="1 5" id="KW-0032">Aminotransferase</keyword>
<dbReference type="eggNOG" id="COG0161">
    <property type="taxonomic scope" value="Bacteria"/>
</dbReference>
<evidence type="ECO:0000256" key="1">
    <source>
        <dbReference type="ARBA" id="ARBA00022576"/>
    </source>
</evidence>
<dbReference type="EMBL" id="AP012338">
    <property type="protein sequence ID" value="BAM02709.1"/>
    <property type="molecule type" value="Genomic_DNA"/>
</dbReference>
<gene>
    <name evidence="5" type="primary">bioA</name>
    <name evidence="5" type="ordered locus">PSMK_05500</name>
</gene>
<keyword evidence="3 4" id="KW-0663">Pyridoxal phosphate</keyword>
<proteinExistence type="inferred from homology"/>
<dbReference type="GO" id="GO:0004141">
    <property type="term" value="F:dethiobiotin synthase activity"/>
    <property type="evidence" value="ECO:0007669"/>
    <property type="project" value="TreeGrafter"/>
</dbReference>
<dbReference type="KEGG" id="phm:PSMK_05500"/>
<dbReference type="Gene3D" id="3.40.640.10">
    <property type="entry name" value="Type I PLP-dependent aspartate aminotransferase-like (Major domain)"/>
    <property type="match status" value="1"/>
</dbReference>
<evidence type="ECO:0000313" key="6">
    <source>
        <dbReference type="Proteomes" id="UP000007881"/>
    </source>
</evidence>
<dbReference type="GO" id="GO:0030170">
    <property type="term" value="F:pyridoxal phosphate binding"/>
    <property type="evidence" value="ECO:0007669"/>
    <property type="project" value="InterPro"/>
</dbReference>
<dbReference type="InterPro" id="IPR005814">
    <property type="entry name" value="Aminotrans_3"/>
</dbReference>
<dbReference type="InterPro" id="IPR015421">
    <property type="entry name" value="PyrdxlP-dep_Trfase_major"/>
</dbReference>
<dbReference type="InterPro" id="IPR015424">
    <property type="entry name" value="PyrdxlP-dep_Trfase"/>
</dbReference>
<dbReference type="PANTHER" id="PTHR42684">
    <property type="entry name" value="ADENOSYLMETHIONINE-8-AMINO-7-OXONONANOATE AMINOTRANSFERASE"/>
    <property type="match status" value="1"/>
</dbReference>
<evidence type="ECO:0000256" key="3">
    <source>
        <dbReference type="ARBA" id="ARBA00022898"/>
    </source>
</evidence>
<evidence type="ECO:0000313" key="5">
    <source>
        <dbReference type="EMBL" id="BAM02709.1"/>
    </source>
</evidence>
<dbReference type="Pfam" id="PF00202">
    <property type="entry name" value="Aminotran_3"/>
    <property type="match status" value="1"/>
</dbReference>
<keyword evidence="2 5" id="KW-0808">Transferase</keyword>
<dbReference type="RefSeq" id="WP_014435929.1">
    <property type="nucleotide sequence ID" value="NC_017080.1"/>
</dbReference>
<evidence type="ECO:0000256" key="2">
    <source>
        <dbReference type="ARBA" id="ARBA00022679"/>
    </source>
</evidence>
<evidence type="ECO:0000256" key="4">
    <source>
        <dbReference type="RuleBase" id="RU003560"/>
    </source>
</evidence>
<reference evidence="5 6" key="1">
    <citation type="submission" date="2012-02" db="EMBL/GenBank/DDBJ databases">
        <title>Complete genome sequence of Phycisphaera mikurensis NBRC 102666.</title>
        <authorList>
            <person name="Ankai A."/>
            <person name="Hosoyama A."/>
            <person name="Terui Y."/>
            <person name="Sekine M."/>
            <person name="Fukai R."/>
            <person name="Kato Y."/>
            <person name="Nakamura S."/>
            <person name="Yamada-Narita S."/>
            <person name="Kawakoshi A."/>
            <person name="Fukunaga Y."/>
            <person name="Yamazaki S."/>
            <person name="Fujita N."/>
        </authorList>
    </citation>
    <scope>NUCLEOTIDE SEQUENCE [LARGE SCALE GENOMIC DNA]</scope>
    <source>
        <strain evidence="6">NBRC 102666 / KCTC 22515 / FYK2301M01</strain>
    </source>
</reference>
<accession>I0IBS1</accession>
<comment type="similarity">
    <text evidence="4">Belongs to the class-III pyridoxal-phosphate-dependent aminotransferase family.</text>
</comment>
<sequence length="492" mass="51836">MRNAENPDGPRMPPRTALQARDHRVFWHPCAQMHDYEAFPPLEVASASGSVITLADGSGLIDGISSWWCKSLGHRHRGVAAAVAAQAQAYEHVITANTTSPAIVSLCERVLAACNGLGPDRWGPNAPEGKPPGPFGRCFFADNGSTGVEVALKMALQAQQQGGRPERTRLAALGNGYHGETAGAMSVSDLDLYVSPHGPMMVPVTKLPAPEARTGPDDPRWLDASEQWPAVEAALDAVRHNLAAVIYEPVLQAAGGMTLYSPDLLTRLRRWADGNGVYLIADEIAAGFGRLGPMLASHLAPPPDARDRSAGRFAAPDFAVLSKGLSGGYGPMSMVVTTDAVYELFYDRYETGKAFLHSNTFAGHALGVAAAHAALDAYATEGVRENVDAVGARLHAGLLAAAADRPTLTHVRRLGMVAAVDLRRADGGPLDPADRTGYAVYRAAVRGGALLRPLVDTMYLFPPLNTDAATADRLLAVLLGAVDAVLEPTAAG</sequence>
<dbReference type="EC" id="2.6.1.62" evidence="5"/>
<dbReference type="GO" id="GO:0009102">
    <property type="term" value="P:biotin biosynthetic process"/>
    <property type="evidence" value="ECO:0007669"/>
    <property type="project" value="TreeGrafter"/>
</dbReference>
<dbReference type="PANTHER" id="PTHR42684:SF3">
    <property type="entry name" value="ADENOSYLMETHIONINE-8-AMINO-7-OXONONANOATE AMINOTRANSFERASE"/>
    <property type="match status" value="1"/>
</dbReference>
<organism evidence="5 6">
    <name type="scientific">Phycisphaera mikurensis (strain NBRC 102666 / KCTC 22515 / FYK2301M01)</name>
    <dbReference type="NCBI Taxonomy" id="1142394"/>
    <lineage>
        <taxon>Bacteria</taxon>
        <taxon>Pseudomonadati</taxon>
        <taxon>Planctomycetota</taxon>
        <taxon>Phycisphaerae</taxon>
        <taxon>Phycisphaerales</taxon>
        <taxon>Phycisphaeraceae</taxon>
        <taxon>Phycisphaera</taxon>
    </lineage>
</organism>
<dbReference type="STRING" id="1142394.PSMK_05500"/>
<dbReference type="HOGENOM" id="CLU_016922_4_3_0"/>
<dbReference type="Proteomes" id="UP000007881">
    <property type="component" value="Chromosome"/>
</dbReference>
<dbReference type="SUPFAM" id="SSF53383">
    <property type="entry name" value="PLP-dependent transferases"/>
    <property type="match status" value="1"/>
</dbReference>
<dbReference type="PATRIC" id="fig|1142394.8.peg.564"/>
<name>I0IBS1_PHYMF</name>
<dbReference type="InterPro" id="IPR015422">
    <property type="entry name" value="PyrdxlP-dep_Trfase_small"/>
</dbReference>
<protein>
    <submittedName>
        <fullName evidence="5">Adenosylmethionine-8-amino-7-oxononanoate aminotransferase</fullName>
        <ecNumber evidence="5">2.6.1.62</ecNumber>
    </submittedName>
</protein>
<dbReference type="AlphaFoldDB" id="I0IBS1"/>
<dbReference type="Gene3D" id="3.90.1150.10">
    <property type="entry name" value="Aspartate Aminotransferase, domain 1"/>
    <property type="match status" value="1"/>
</dbReference>
<dbReference type="OrthoDB" id="9816013at2"/>
<keyword evidence="6" id="KW-1185">Reference proteome</keyword>
<dbReference type="GO" id="GO:0004015">
    <property type="term" value="F:adenosylmethionine-8-amino-7-oxononanoate transaminase activity"/>
    <property type="evidence" value="ECO:0007669"/>
    <property type="project" value="UniProtKB-EC"/>
</dbReference>